<feature type="region of interest" description="Disordered" evidence="1">
    <location>
        <begin position="113"/>
        <end position="135"/>
    </location>
</feature>
<feature type="region of interest" description="Disordered" evidence="1">
    <location>
        <begin position="1"/>
        <end position="23"/>
    </location>
</feature>
<comment type="caution">
    <text evidence="2">The sequence shown here is derived from an EMBL/GenBank/DDBJ whole genome shotgun (WGS) entry which is preliminary data.</text>
</comment>
<proteinExistence type="predicted"/>
<evidence type="ECO:0000256" key="1">
    <source>
        <dbReference type="SAM" id="MobiDB-lite"/>
    </source>
</evidence>
<dbReference type="Proteomes" id="UP000187203">
    <property type="component" value="Unassembled WGS sequence"/>
</dbReference>
<protein>
    <submittedName>
        <fullName evidence="2">Uncharacterized protein</fullName>
    </submittedName>
</protein>
<feature type="compositionally biased region" description="Basic residues" evidence="1">
    <location>
        <begin position="1"/>
        <end position="10"/>
    </location>
</feature>
<dbReference type="OrthoDB" id="848707at2759"/>
<organism evidence="2 3">
    <name type="scientific">Corchorus olitorius</name>
    <dbReference type="NCBI Taxonomy" id="93759"/>
    <lineage>
        <taxon>Eukaryota</taxon>
        <taxon>Viridiplantae</taxon>
        <taxon>Streptophyta</taxon>
        <taxon>Embryophyta</taxon>
        <taxon>Tracheophyta</taxon>
        <taxon>Spermatophyta</taxon>
        <taxon>Magnoliopsida</taxon>
        <taxon>eudicotyledons</taxon>
        <taxon>Gunneridae</taxon>
        <taxon>Pentapetalae</taxon>
        <taxon>rosids</taxon>
        <taxon>malvids</taxon>
        <taxon>Malvales</taxon>
        <taxon>Malvaceae</taxon>
        <taxon>Grewioideae</taxon>
        <taxon>Apeibeae</taxon>
        <taxon>Corchorus</taxon>
    </lineage>
</organism>
<dbReference type="EMBL" id="AWUE01013393">
    <property type="protein sequence ID" value="OMP07130.1"/>
    <property type="molecule type" value="Genomic_DNA"/>
</dbReference>
<evidence type="ECO:0000313" key="3">
    <source>
        <dbReference type="Proteomes" id="UP000187203"/>
    </source>
</evidence>
<keyword evidence="3" id="KW-1185">Reference proteome</keyword>
<sequence>MPPRKVPAKRARQDESTSSSAPARQVFDRQKFKSLESQMWYNGTNNKDLLVEKSVSGWIEGEYHISEKFQTLGWSPILTLEGVYYPELFMMRDGVWINPFRVDEQELDDSDEEWVESEEEEEEENEEIAPPAANAEELSDRELLMNLVASVNALRVKVDHMQGTLDQLVASQRQQPPSP</sequence>
<dbReference type="AlphaFoldDB" id="A0A1R3KJ72"/>
<accession>A0A1R3KJ72</accession>
<evidence type="ECO:0000313" key="2">
    <source>
        <dbReference type="EMBL" id="OMP07130.1"/>
    </source>
</evidence>
<gene>
    <name evidence="2" type="ORF">COLO4_07597</name>
</gene>
<feature type="compositionally biased region" description="Acidic residues" evidence="1">
    <location>
        <begin position="113"/>
        <end position="127"/>
    </location>
</feature>
<name>A0A1R3KJ72_9ROSI</name>
<reference evidence="3" key="1">
    <citation type="submission" date="2013-09" db="EMBL/GenBank/DDBJ databases">
        <title>Corchorus olitorius genome sequencing.</title>
        <authorList>
            <person name="Alam M."/>
            <person name="Haque M.S."/>
            <person name="Islam M.S."/>
            <person name="Emdad E.M."/>
            <person name="Islam M.M."/>
            <person name="Ahmed B."/>
            <person name="Halim A."/>
            <person name="Hossen Q.M.M."/>
            <person name="Hossain M.Z."/>
            <person name="Ahmed R."/>
            <person name="Khan M.M."/>
            <person name="Islam R."/>
            <person name="Rashid M.M."/>
            <person name="Khan S.A."/>
            <person name="Rahman M.S."/>
            <person name="Alam M."/>
            <person name="Yahiya A.S."/>
            <person name="Khan M.S."/>
            <person name="Azam M.S."/>
            <person name="Haque T."/>
            <person name="Lashkar M.Z.H."/>
            <person name="Akhand A.I."/>
            <person name="Morshed G."/>
            <person name="Roy S."/>
            <person name="Uddin K.S."/>
            <person name="Rabeya T."/>
            <person name="Hossain A.S."/>
            <person name="Chowdhury A."/>
            <person name="Snigdha A.R."/>
            <person name="Mortoza M.S."/>
            <person name="Matin S.A."/>
            <person name="Hoque S.M.E."/>
            <person name="Islam M.K."/>
            <person name="Roy D.K."/>
            <person name="Haider R."/>
            <person name="Moosa M.M."/>
            <person name="Elias S.M."/>
            <person name="Hasan A.M."/>
            <person name="Jahan S."/>
            <person name="Shafiuddin M."/>
            <person name="Mahmood N."/>
            <person name="Shommy N.S."/>
        </authorList>
    </citation>
    <scope>NUCLEOTIDE SEQUENCE [LARGE SCALE GENOMIC DNA]</scope>
    <source>
        <strain evidence="3">cv. O-4</strain>
    </source>
</reference>